<sequence>MDKKFIAVLIIVMVAMVLDDIFSSLGLVWYIQLLPFAIVILGYVIILFKSKSDKK</sequence>
<evidence type="ECO:0000313" key="2">
    <source>
        <dbReference type="EMBL" id="USS00804.1"/>
    </source>
</evidence>
<dbReference type="RefSeq" id="WP_162925968.1">
    <property type="nucleotide sequence ID" value="NZ_CABMIZ010000002.1"/>
</dbReference>
<name>A0ABY5B0D9_CLOSE</name>
<dbReference type="Proteomes" id="UP001055437">
    <property type="component" value="Chromosome"/>
</dbReference>
<protein>
    <recommendedName>
        <fullName evidence="4">DUF5668 domain-containing protein</fullName>
    </recommendedName>
</protein>
<keyword evidence="1" id="KW-1133">Transmembrane helix</keyword>
<reference evidence="2" key="1">
    <citation type="submission" date="2022-06" db="EMBL/GenBank/DDBJ databases">
        <authorList>
            <person name="Holder M.E."/>
            <person name="Ajami N.J."/>
            <person name="Petrosino J.F."/>
        </authorList>
    </citation>
    <scope>NUCLEOTIDE SEQUENCE</scope>
    <source>
        <strain evidence="2">RMA 8861</strain>
    </source>
</reference>
<evidence type="ECO:0000256" key="1">
    <source>
        <dbReference type="SAM" id="Phobius"/>
    </source>
</evidence>
<dbReference type="GeneID" id="303562181"/>
<keyword evidence="3" id="KW-1185">Reference proteome</keyword>
<gene>
    <name evidence="2" type="ORF">NH397_15320</name>
</gene>
<organism evidence="2 3">
    <name type="scientific">Clostridium septicum</name>
    <dbReference type="NCBI Taxonomy" id="1504"/>
    <lineage>
        <taxon>Bacteria</taxon>
        <taxon>Bacillati</taxon>
        <taxon>Bacillota</taxon>
        <taxon>Clostridia</taxon>
        <taxon>Eubacteriales</taxon>
        <taxon>Clostridiaceae</taxon>
        <taxon>Clostridium</taxon>
    </lineage>
</organism>
<proteinExistence type="predicted"/>
<keyword evidence="1" id="KW-0812">Transmembrane</keyword>
<evidence type="ECO:0008006" key="4">
    <source>
        <dbReference type="Google" id="ProtNLM"/>
    </source>
</evidence>
<dbReference type="EMBL" id="CP099799">
    <property type="protein sequence ID" value="USS00804.1"/>
    <property type="molecule type" value="Genomic_DNA"/>
</dbReference>
<keyword evidence="1" id="KW-0472">Membrane</keyword>
<evidence type="ECO:0000313" key="3">
    <source>
        <dbReference type="Proteomes" id="UP001055437"/>
    </source>
</evidence>
<accession>A0ABY5B0D9</accession>
<feature type="transmembrane region" description="Helical" evidence="1">
    <location>
        <begin position="29"/>
        <end position="48"/>
    </location>
</feature>